<keyword evidence="2" id="KW-0719">Serine esterase</keyword>
<dbReference type="InterPro" id="IPR029058">
    <property type="entry name" value="AB_hydrolase_fold"/>
</dbReference>
<keyword evidence="3 5" id="KW-0378">Hydrolase</keyword>
<dbReference type="Pfam" id="PF00135">
    <property type="entry name" value="COesterase"/>
    <property type="match status" value="1"/>
</dbReference>
<feature type="domain" description="Carboxylesterase type B" evidence="6">
    <location>
        <begin position="6"/>
        <end position="311"/>
    </location>
</feature>
<evidence type="ECO:0000259" key="6">
    <source>
        <dbReference type="Pfam" id="PF00135"/>
    </source>
</evidence>
<dbReference type="EC" id="3.1.1.-" evidence="5"/>
<gene>
    <name evidence="7" type="ORF">TSIB3V08_LOCUS6777</name>
</gene>
<dbReference type="SUPFAM" id="SSF53474">
    <property type="entry name" value="alpha/beta-Hydrolases"/>
    <property type="match status" value="1"/>
</dbReference>
<evidence type="ECO:0000256" key="4">
    <source>
        <dbReference type="ARBA" id="ARBA00023180"/>
    </source>
</evidence>
<accession>A0A7R9AXY6</accession>
<dbReference type="GO" id="GO:0052689">
    <property type="term" value="F:carboxylic ester hydrolase activity"/>
    <property type="evidence" value="ECO:0007669"/>
    <property type="project" value="UniProtKB-KW"/>
</dbReference>
<proteinExistence type="inferred from homology"/>
<keyword evidence="4" id="KW-0325">Glycoprotein</keyword>
<dbReference type="PANTHER" id="PTHR11559">
    <property type="entry name" value="CARBOXYLESTERASE"/>
    <property type="match status" value="1"/>
</dbReference>
<dbReference type="AlphaFoldDB" id="A0A7R9AXY6"/>
<dbReference type="Gene3D" id="3.40.50.1820">
    <property type="entry name" value="alpha/beta hydrolase"/>
    <property type="match status" value="2"/>
</dbReference>
<dbReference type="PROSITE" id="PS00122">
    <property type="entry name" value="CARBOXYLESTERASE_B_1"/>
    <property type="match status" value="1"/>
</dbReference>
<sequence length="541" mass="58376">MAELATVTVAQGKLAGKKVSSENGTFYSFLGIPYAKPPVGPLRFKPPQDPESWDGERDATTEGAVAPQITYLLNKYAGKEDCLYLNVHTPQISTCADITSSDAQCLPQTSASAPSRVAEVVLPREEVVRVVDVSASTLKPVMFWIHGGSFQSGSGSSKFYGPDYIVAEDIVLVTINYRLGVLGFLDVEGSDVVANNGLRDQVMALRWVKDNISQFGGDPHNVTIFGESAGATSVHALLLAPSSEGLFHKAIAQSGTVLLCQLKSTVSNQRAFRLGKALGCETKDPQTLVEFLRTVPDQEIILAQGKALTDVVELEEVNPLLRGGRVENHLGKATPVHLPEIRTSIYSSSAVELNTTSALANYATEAGYDLKDRAHWWSDFTDKINRPVLANALVVLSSTAEDGEIEVRISLANALVVLSSTAEDGEIKEKSVISTPFIPTDESGPNAFIPGDPLRLLHEGKFHKVPYLTGVTSAEGKLFITGGFDPATITNEKLLPRSLRENLSPGDSYDLGSKVKEFYFGDKTLCGETMDRYVKVSNLVV</sequence>
<protein>
    <recommendedName>
        <fullName evidence="5">Carboxylic ester hydrolase</fullName>
        <ecNumber evidence="5">3.1.1.-</ecNumber>
    </recommendedName>
</protein>
<evidence type="ECO:0000256" key="3">
    <source>
        <dbReference type="ARBA" id="ARBA00022801"/>
    </source>
</evidence>
<reference evidence="7" key="1">
    <citation type="submission" date="2020-11" db="EMBL/GenBank/DDBJ databases">
        <authorList>
            <person name="Tran Van P."/>
        </authorList>
    </citation>
    <scope>NUCLEOTIDE SEQUENCE</scope>
</reference>
<organism evidence="7">
    <name type="scientific">Timema shepardi</name>
    <name type="common">Walking stick</name>
    <dbReference type="NCBI Taxonomy" id="629360"/>
    <lineage>
        <taxon>Eukaryota</taxon>
        <taxon>Metazoa</taxon>
        <taxon>Ecdysozoa</taxon>
        <taxon>Arthropoda</taxon>
        <taxon>Hexapoda</taxon>
        <taxon>Insecta</taxon>
        <taxon>Pterygota</taxon>
        <taxon>Neoptera</taxon>
        <taxon>Polyneoptera</taxon>
        <taxon>Phasmatodea</taxon>
        <taxon>Timematodea</taxon>
        <taxon>Timematoidea</taxon>
        <taxon>Timematidae</taxon>
        <taxon>Timema</taxon>
    </lineage>
</organism>
<evidence type="ECO:0000256" key="1">
    <source>
        <dbReference type="ARBA" id="ARBA00005964"/>
    </source>
</evidence>
<dbReference type="InterPro" id="IPR019826">
    <property type="entry name" value="Carboxylesterase_B_AS"/>
</dbReference>
<dbReference type="InterPro" id="IPR050309">
    <property type="entry name" value="Type-B_Carboxylest/Lipase"/>
</dbReference>
<name>A0A7R9AXY6_TIMSH</name>
<comment type="similarity">
    <text evidence="1 5">Belongs to the type-B carboxylesterase/lipase family.</text>
</comment>
<evidence type="ECO:0000313" key="7">
    <source>
        <dbReference type="EMBL" id="CAD7262678.1"/>
    </source>
</evidence>
<dbReference type="EMBL" id="OC002999">
    <property type="protein sequence ID" value="CAD7262678.1"/>
    <property type="molecule type" value="Genomic_DNA"/>
</dbReference>
<evidence type="ECO:0000256" key="5">
    <source>
        <dbReference type="RuleBase" id="RU361235"/>
    </source>
</evidence>
<dbReference type="InterPro" id="IPR002018">
    <property type="entry name" value="CarbesteraseB"/>
</dbReference>
<evidence type="ECO:0000256" key="2">
    <source>
        <dbReference type="ARBA" id="ARBA00022487"/>
    </source>
</evidence>